<dbReference type="Gramene" id="CDY39232">
    <property type="protein sequence ID" value="CDY39232"/>
    <property type="gene ID" value="GSBRNA2T00067452001"/>
</dbReference>
<dbReference type="PaxDb" id="3708-A0A078HMY2"/>
<gene>
    <name evidence="1" type="primary">BnaA03g50440D</name>
    <name evidence="1" type="ORF">GSBRNA2T00067452001</name>
</gene>
<protein>
    <submittedName>
        <fullName evidence="1">BnaA03g50440D protein</fullName>
    </submittedName>
</protein>
<reference evidence="1 2" key="1">
    <citation type="journal article" date="2014" name="Science">
        <title>Plant genetics. Early allopolyploid evolution in the post-Neolithic Brassica napus oilseed genome.</title>
        <authorList>
            <person name="Chalhoub B."/>
            <person name="Denoeud F."/>
            <person name="Liu S."/>
            <person name="Parkin I.A."/>
            <person name="Tang H."/>
            <person name="Wang X."/>
            <person name="Chiquet J."/>
            <person name="Belcram H."/>
            <person name="Tong C."/>
            <person name="Samans B."/>
            <person name="Correa M."/>
            <person name="Da Silva C."/>
            <person name="Just J."/>
            <person name="Falentin C."/>
            <person name="Koh C.S."/>
            <person name="Le Clainche I."/>
            <person name="Bernard M."/>
            <person name="Bento P."/>
            <person name="Noel B."/>
            <person name="Labadie K."/>
            <person name="Alberti A."/>
            <person name="Charles M."/>
            <person name="Arnaud D."/>
            <person name="Guo H."/>
            <person name="Daviaud C."/>
            <person name="Alamery S."/>
            <person name="Jabbari K."/>
            <person name="Zhao M."/>
            <person name="Edger P.P."/>
            <person name="Chelaifa H."/>
            <person name="Tack D."/>
            <person name="Lassalle G."/>
            <person name="Mestiri I."/>
            <person name="Schnel N."/>
            <person name="Le Paslier M.C."/>
            <person name="Fan G."/>
            <person name="Renault V."/>
            <person name="Bayer P.E."/>
            <person name="Golicz A.A."/>
            <person name="Manoli S."/>
            <person name="Lee T.H."/>
            <person name="Thi V.H."/>
            <person name="Chalabi S."/>
            <person name="Hu Q."/>
            <person name="Fan C."/>
            <person name="Tollenaere R."/>
            <person name="Lu Y."/>
            <person name="Battail C."/>
            <person name="Shen J."/>
            <person name="Sidebottom C.H."/>
            <person name="Wang X."/>
            <person name="Canaguier A."/>
            <person name="Chauveau A."/>
            <person name="Berard A."/>
            <person name="Deniot G."/>
            <person name="Guan M."/>
            <person name="Liu Z."/>
            <person name="Sun F."/>
            <person name="Lim Y.P."/>
            <person name="Lyons E."/>
            <person name="Town C.D."/>
            <person name="Bancroft I."/>
            <person name="Wang X."/>
            <person name="Meng J."/>
            <person name="Ma J."/>
            <person name="Pires J.C."/>
            <person name="King G.J."/>
            <person name="Brunel D."/>
            <person name="Delourme R."/>
            <person name="Renard M."/>
            <person name="Aury J.M."/>
            <person name="Adams K.L."/>
            <person name="Batley J."/>
            <person name="Snowdon R.J."/>
            <person name="Tost J."/>
            <person name="Edwards D."/>
            <person name="Zhou Y."/>
            <person name="Hua W."/>
            <person name="Sharpe A.G."/>
            <person name="Paterson A.H."/>
            <person name="Guan C."/>
            <person name="Wincker P."/>
        </authorList>
    </citation>
    <scope>NUCLEOTIDE SEQUENCE [LARGE SCALE GENOMIC DNA]</scope>
    <source>
        <strain evidence="2">cv. Darmor-bzh</strain>
    </source>
</reference>
<accession>A0A078HMY2</accession>
<keyword evidence="2" id="KW-1185">Reference proteome</keyword>
<sequence>MDVEIDLEWLKKLFEEYDGVEHNG</sequence>
<dbReference type="AlphaFoldDB" id="A0A078HMY2"/>
<evidence type="ECO:0000313" key="1">
    <source>
        <dbReference type="EMBL" id="CDY39232.1"/>
    </source>
</evidence>
<organism evidence="1 2">
    <name type="scientific">Brassica napus</name>
    <name type="common">Rape</name>
    <dbReference type="NCBI Taxonomy" id="3708"/>
    <lineage>
        <taxon>Eukaryota</taxon>
        <taxon>Viridiplantae</taxon>
        <taxon>Streptophyta</taxon>
        <taxon>Embryophyta</taxon>
        <taxon>Tracheophyta</taxon>
        <taxon>Spermatophyta</taxon>
        <taxon>Magnoliopsida</taxon>
        <taxon>eudicotyledons</taxon>
        <taxon>Gunneridae</taxon>
        <taxon>Pentapetalae</taxon>
        <taxon>rosids</taxon>
        <taxon>malvids</taxon>
        <taxon>Brassicales</taxon>
        <taxon>Brassicaceae</taxon>
        <taxon>Brassiceae</taxon>
        <taxon>Brassica</taxon>
    </lineage>
</organism>
<proteinExistence type="predicted"/>
<name>A0A078HMY2_BRANA</name>
<evidence type="ECO:0000313" key="2">
    <source>
        <dbReference type="Proteomes" id="UP000028999"/>
    </source>
</evidence>
<dbReference type="EMBL" id="LK032443">
    <property type="protein sequence ID" value="CDY39232.1"/>
    <property type="molecule type" value="Genomic_DNA"/>
</dbReference>
<dbReference type="Proteomes" id="UP000028999">
    <property type="component" value="Unassembled WGS sequence"/>
</dbReference>